<dbReference type="Gene3D" id="3.40.390.10">
    <property type="entry name" value="Collagenase (Catalytic Domain)"/>
    <property type="match status" value="1"/>
</dbReference>
<dbReference type="PANTHER" id="PTHR37016">
    <property type="match status" value="1"/>
</dbReference>
<accession>A0A6A7AKF8</accession>
<keyword evidence="7" id="KW-0482">Metalloprotease</keyword>
<dbReference type="OrthoDB" id="3786334at2759"/>
<keyword evidence="9" id="KW-1185">Reference proteome</keyword>
<comment type="cofactor">
    <cofactor evidence="1">
        <name>Zn(2+)</name>
        <dbReference type="ChEBI" id="CHEBI:29105"/>
    </cofactor>
</comment>
<evidence type="ECO:0000256" key="5">
    <source>
        <dbReference type="ARBA" id="ARBA00022801"/>
    </source>
</evidence>
<dbReference type="GO" id="GO:0004222">
    <property type="term" value="F:metalloendopeptidase activity"/>
    <property type="evidence" value="ECO:0007669"/>
    <property type="project" value="InterPro"/>
</dbReference>
<sequence>MKWKRWNPQDTGTERDEGRRIHDDYTTMKEMAIFAWREADAKTATFKRWFAESDAQNVKNVLGRIMDMSLTVPEAHPRMKDRVLYRDDFGQQCDGKTYAYTTTKSAKHHFCPRGLAQPSMARMVCNDLDGNGADKYSSKKIRSIAGTMLHESMHWREIGDAALGKAIIDVSPGGASSYSCTQLSAADKLINAQNYAYLASEAYLQQKGCKFIDPPVNTKDDEDVKDTIDERDTNAISIIYRSAFIRGTFAENDWYVYDTPVGVSALCKPADQTVARWPADDGPGPAATGPNWPNGVFDIAVDGMECQYKNNNQNPGALFCKGRSEPIRCYKDDKLDRREGKYCADRIYQQPYVYCQW</sequence>
<evidence type="ECO:0000256" key="4">
    <source>
        <dbReference type="ARBA" id="ARBA00022723"/>
    </source>
</evidence>
<evidence type="ECO:0000256" key="2">
    <source>
        <dbReference type="ARBA" id="ARBA00010279"/>
    </source>
</evidence>
<proteinExistence type="inferred from homology"/>
<keyword evidence="5" id="KW-0378">Hydrolase</keyword>
<name>A0A6A7AKF8_9PLEO</name>
<dbReference type="AlphaFoldDB" id="A0A6A7AKF8"/>
<dbReference type="SUPFAM" id="SSF55486">
    <property type="entry name" value="Metalloproteases ('zincins'), catalytic domain"/>
    <property type="match status" value="1"/>
</dbReference>
<evidence type="ECO:0000256" key="1">
    <source>
        <dbReference type="ARBA" id="ARBA00001947"/>
    </source>
</evidence>
<organism evidence="8 9">
    <name type="scientific">Ophiobolus disseminans</name>
    <dbReference type="NCBI Taxonomy" id="1469910"/>
    <lineage>
        <taxon>Eukaryota</taxon>
        <taxon>Fungi</taxon>
        <taxon>Dikarya</taxon>
        <taxon>Ascomycota</taxon>
        <taxon>Pezizomycotina</taxon>
        <taxon>Dothideomycetes</taxon>
        <taxon>Pleosporomycetidae</taxon>
        <taxon>Pleosporales</taxon>
        <taxon>Pleosporineae</taxon>
        <taxon>Phaeosphaeriaceae</taxon>
        <taxon>Ophiobolus</taxon>
    </lineage>
</organism>
<evidence type="ECO:0000256" key="6">
    <source>
        <dbReference type="ARBA" id="ARBA00022833"/>
    </source>
</evidence>
<evidence type="ECO:0000256" key="7">
    <source>
        <dbReference type="ARBA" id="ARBA00023049"/>
    </source>
</evidence>
<keyword evidence="6" id="KW-0862">Zinc</keyword>
<keyword evidence="4" id="KW-0479">Metal-binding</keyword>
<protein>
    <submittedName>
        <fullName evidence="8">Uncharacterized protein</fullName>
    </submittedName>
</protein>
<dbReference type="GO" id="GO:0046872">
    <property type="term" value="F:metal ion binding"/>
    <property type="evidence" value="ECO:0007669"/>
    <property type="project" value="UniProtKB-KW"/>
</dbReference>
<reference evidence="8" key="1">
    <citation type="journal article" date="2020" name="Stud. Mycol.">
        <title>101 Dothideomycetes genomes: a test case for predicting lifestyles and emergence of pathogens.</title>
        <authorList>
            <person name="Haridas S."/>
            <person name="Albert R."/>
            <person name="Binder M."/>
            <person name="Bloem J."/>
            <person name="Labutti K."/>
            <person name="Salamov A."/>
            <person name="Andreopoulos B."/>
            <person name="Baker S."/>
            <person name="Barry K."/>
            <person name="Bills G."/>
            <person name="Bluhm B."/>
            <person name="Cannon C."/>
            <person name="Castanera R."/>
            <person name="Culley D."/>
            <person name="Daum C."/>
            <person name="Ezra D."/>
            <person name="Gonzalez J."/>
            <person name="Henrissat B."/>
            <person name="Kuo A."/>
            <person name="Liang C."/>
            <person name="Lipzen A."/>
            <person name="Lutzoni F."/>
            <person name="Magnuson J."/>
            <person name="Mondo S."/>
            <person name="Nolan M."/>
            <person name="Ohm R."/>
            <person name="Pangilinan J."/>
            <person name="Park H.-J."/>
            <person name="Ramirez L."/>
            <person name="Alfaro M."/>
            <person name="Sun H."/>
            <person name="Tritt A."/>
            <person name="Yoshinaga Y."/>
            <person name="Zwiers L.-H."/>
            <person name="Turgeon B."/>
            <person name="Goodwin S."/>
            <person name="Spatafora J."/>
            <person name="Crous P."/>
            <person name="Grigoriev I."/>
        </authorList>
    </citation>
    <scope>NUCLEOTIDE SEQUENCE</scope>
    <source>
        <strain evidence="8">CBS 113818</strain>
    </source>
</reference>
<evidence type="ECO:0000256" key="3">
    <source>
        <dbReference type="ARBA" id="ARBA00022670"/>
    </source>
</evidence>
<comment type="similarity">
    <text evidence="2">Belongs to the peptidase M35 family.</text>
</comment>
<dbReference type="PANTHER" id="PTHR37016:SF3">
    <property type="entry name" value="NEUTRAL PROTEASE 2-RELATED"/>
    <property type="match status" value="1"/>
</dbReference>
<evidence type="ECO:0000313" key="9">
    <source>
        <dbReference type="Proteomes" id="UP000799424"/>
    </source>
</evidence>
<dbReference type="EMBL" id="MU006216">
    <property type="protein sequence ID" value="KAF2833771.1"/>
    <property type="molecule type" value="Genomic_DNA"/>
</dbReference>
<dbReference type="GO" id="GO:0006508">
    <property type="term" value="P:proteolysis"/>
    <property type="evidence" value="ECO:0007669"/>
    <property type="project" value="UniProtKB-KW"/>
</dbReference>
<gene>
    <name evidence="8" type="ORF">CC86DRAFT_389905</name>
</gene>
<keyword evidence="3" id="KW-0645">Protease</keyword>
<dbReference type="InterPro" id="IPR024079">
    <property type="entry name" value="MetalloPept_cat_dom_sf"/>
</dbReference>
<evidence type="ECO:0000313" key="8">
    <source>
        <dbReference type="EMBL" id="KAF2833771.1"/>
    </source>
</evidence>
<dbReference type="Proteomes" id="UP000799424">
    <property type="component" value="Unassembled WGS sequence"/>
</dbReference>
<dbReference type="InterPro" id="IPR050414">
    <property type="entry name" value="Fungal_M35_metalloproteases"/>
</dbReference>